<keyword evidence="4" id="KW-0597">Phosphoprotein</keyword>
<dbReference type="SUPFAM" id="SSF52172">
    <property type="entry name" value="CheY-like"/>
    <property type="match status" value="1"/>
</dbReference>
<dbReference type="PANTHER" id="PTHR43280">
    <property type="entry name" value="ARAC-FAMILY TRANSCRIPTIONAL REGULATOR"/>
    <property type="match status" value="1"/>
</dbReference>
<sequence>MKVLILEDEPIHAKYLTKLLNSISEFPIDEIFHATSLEMAYSYYRQLTINIFFLDLTIFGSDGFQFLDQFPNETTKTIVVSANIDIAIRAFEYGVIDFLAKPVSDERLRLALERYSLRSGTSLKETKNRNYVKSRLLQVDIDKLESRLSELMEVKKVYQNEELTLETLAEKLELHPRQLSEFLNGIKQTSFNSFLHSYRIKEAKELLIKYPEMKVSDVCFEVGYKSLSSFYEAFKKEQKTTTSEFRQKTLTT</sequence>
<comment type="caution">
    <text evidence="8">The sequence shown here is derived from an EMBL/GenBank/DDBJ whole genome shotgun (WGS) entry which is preliminary data.</text>
</comment>
<gene>
    <name evidence="8" type="ORF">EHR08_08960</name>
</gene>
<dbReference type="Gene3D" id="1.10.10.60">
    <property type="entry name" value="Homeodomain-like"/>
    <property type="match status" value="1"/>
</dbReference>
<dbReference type="SMART" id="SM00342">
    <property type="entry name" value="HTH_ARAC"/>
    <property type="match status" value="1"/>
</dbReference>
<dbReference type="Gene3D" id="3.40.50.2300">
    <property type="match status" value="1"/>
</dbReference>
<dbReference type="PROSITE" id="PS01124">
    <property type="entry name" value="HTH_ARAC_FAMILY_2"/>
    <property type="match status" value="1"/>
</dbReference>
<dbReference type="PANTHER" id="PTHR43280:SF29">
    <property type="entry name" value="ARAC-FAMILY TRANSCRIPTIONAL REGULATOR"/>
    <property type="match status" value="1"/>
</dbReference>
<evidence type="ECO:0000256" key="5">
    <source>
        <dbReference type="SAM" id="Coils"/>
    </source>
</evidence>
<evidence type="ECO:0000313" key="9">
    <source>
        <dbReference type="Proteomes" id="UP000297649"/>
    </source>
</evidence>
<keyword evidence="1" id="KW-0805">Transcription regulation</keyword>
<dbReference type="InterPro" id="IPR018060">
    <property type="entry name" value="HTH_AraC"/>
</dbReference>
<dbReference type="Proteomes" id="UP000297649">
    <property type="component" value="Unassembled WGS sequence"/>
</dbReference>
<dbReference type="OrthoDB" id="324626at2"/>
<feature type="coiled-coil region" evidence="5">
    <location>
        <begin position="134"/>
        <end position="171"/>
    </location>
</feature>
<feature type="domain" description="HTH araC/xylS-type" evidence="6">
    <location>
        <begin position="146"/>
        <end position="248"/>
    </location>
</feature>
<dbReference type="GO" id="GO:0003700">
    <property type="term" value="F:DNA-binding transcription factor activity"/>
    <property type="evidence" value="ECO:0007669"/>
    <property type="project" value="InterPro"/>
</dbReference>
<dbReference type="RefSeq" id="WP_135745981.1">
    <property type="nucleotide sequence ID" value="NZ_RQHT01000014.1"/>
</dbReference>
<keyword evidence="3" id="KW-0804">Transcription</keyword>
<dbReference type="GO" id="GO:0000160">
    <property type="term" value="P:phosphorelay signal transduction system"/>
    <property type="evidence" value="ECO:0007669"/>
    <property type="project" value="InterPro"/>
</dbReference>
<evidence type="ECO:0000259" key="6">
    <source>
        <dbReference type="PROSITE" id="PS01124"/>
    </source>
</evidence>
<feature type="modified residue" description="4-aspartylphosphate" evidence="4">
    <location>
        <position position="55"/>
    </location>
</feature>
<dbReference type="Pfam" id="PF00072">
    <property type="entry name" value="Response_reg"/>
    <property type="match status" value="1"/>
</dbReference>
<evidence type="ECO:0000313" key="8">
    <source>
        <dbReference type="EMBL" id="TGN16370.1"/>
    </source>
</evidence>
<dbReference type="InterPro" id="IPR011006">
    <property type="entry name" value="CheY-like_superfamily"/>
</dbReference>
<dbReference type="SUPFAM" id="SSF46689">
    <property type="entry name" value="Homeodomain-like"/>
    <property type="match status" value="1"/>
</dbReference>
<evidence type="ECO:0000256" key="1">
    <source>
        <dbReference type="ARBA" id="ARBA00023015"/>
    </source>
</evidence>
<organism evidence="8 9">
    <name type="scientific">Leptospira bandrabouensis</name>
    <dbReference type="NCBI Taxonomy" id="2484903"/>
    <lineage>
        <taxon>Bacteria</taxon>
        <taxon>Pseudomonadati</taxon>
        <taxon>Spirochaetota</taxon>
        <taxon>Spirochaetia</taxon>
        <taxon>Leptospirales</taxon>
        <taxon>Leptospiraceae</taxon>
        <taxon>Leptospira</taxon>
    </lineage>
</organism>
<proteinExistence type="predicted"/>
<dbReference type="InterPro" id="IPR009057">
    <property type="entry name" value="Homeodomain-like_sf"/>
</dbReference>
<dbReference type="Pfam" id="PF12833">
    <property type="entry name" value="HTH_18"/>
    <property type="match status" value="1"/>
</dbReference>
<dbReference type="PROSITE" id="PS50110">
    <property type="entry name" value="RESPONSE_REGULATORY"/>
    <property type="match status" value="1"/>
</dbReference>
<evidence type="ECO:0000256" key="4">
    <source>
        <dbReference type="PROSITE-ProRule" id="PRU00169"/>
    </source>
</evidence>
<dbReference type="GO" id="GO:0043565">
    <property type="term" value="F:sequence-specific DNA binding"/>
    <property type="evidence" value="ECO:0007669"/>
    <property type="project" value="InterPro"/>
</dbReference>
<evidence type="ECO:0000256" key="3">
    <source>
        <dbReference type="ARBA" id="ARBA00023163"/>
    </source>
</evidence>
<feature type="domain" description="Response regulatory" evidence="7">
    <location>
        <begin position="2"/>
        <end position="116"/>
    </location>
</feature>
<dbReference type="AlphaFoldDB" id="A0A6H3P1H0"/>
<keyword evidence="2" id="KW-0238">DNA-binding</keyword>
<dbReference type="SMART" id="SM00448">
    <property type="entry name" value="REC"/>
    <property type="match status" value="1"/>
</dbReference>
<evidence type="ECO:0000259" key="7">
    <source>
        <dbReference type="PROSITE" id="PS50110"/>
    </source>
</evidence>
<reference evidence="8" key="1">
    <citation type="journal article" date="2019" name="PLoS Negl. Trop. Dis.">
        <title>Revisiting the worldwide diversity of Leptospira species in the environment.</title>
        <authorList>
            <person name="Vincent A.T."/>
            <person name="Schiettekatte O."/>
            <person name="Bourhy P."/>
            <person name="Veyrier F.J."/>
            <person name="Picardeau M."/>
        </authorList>
    </citation>
    <scope>NUCLEOTIDE SEQUENCE [LARGE SCALE GENOMIC DNA]</scope>
    <source>
        <strain evidence="8">201601109</strain>
    </source>
</reference>
<protein>
    <submittedName>
        <fullName evidence="8">Helix-turn-helix domain-containing protein</fullName>
    </submittedName>
</protein>
<accession>A0A6H3P1H0</accession>
<dbReference type="EMBL" id="RQHU01000005">
    <property type="protein sequence ID" value="TGN16370.1"/>
    <property type="molecule type" value="Genomic_DNA"/>
</dbReference>
<dbReference type="InterPro" id="IPR001789">
    <property type="entry name" value="Sig_transdc_resp-reg_receiver"/>
</dbReference>
<name>A0A6H3P1H0_9LEPT</name>
<evidence type="ECO:0000256" key="2">
    <source>
        <dbReference type="ARBA" id="ARBA00023125"/>
    </source>
</evidence>
<keyword evidence="5" id="KW-0175">Coiled coil</keyword>
<keyword evidence="9" id="KW-1185">Reference proteome</keyword>